<proteinExistence type="predicted"/>
<protein>
    <submittedName>
        <fullName evidence="1">Uncharacterized protein</fullName>
    </submittedName>
</protein>
<sequence length="70" mass="7854">MYLLSFFDSTYITLTAQNSKTFLIILLPKCAHKICAFYAVFRTIFLPISVLSGKTKSANTTILCGCFHII</sequence>
<organism evidence="1">
    <name type="scientific">Siphoviridae sp. ct9mC1</name>
    <dbReference type="NCBI Taxonomy" id="2827794"/>
    <lineage>
        <taxon>Viruses</taxon>
        <taxon>Duplodnaviria</taxon>
        <taxon>Heunggongvirae</taxon>
        <taxon>Uroviricota</taxon>
        <taxon>Caudoviricetes</taxon>
    </lineage>
</organism>
<evidence type="ECO:0000313" key="1">
    <source>
        <dbReference type="EMBL" id="DAF49524.1"/>
    </source>
</evidence>
<reference evidence="1" key="1">
    <citation type="journal article" date="2021" name="Proc. Natl. Acad. Sci. U.S.A.">
        <title>A Catalog of Tens of Thousands of Viruses from Human Metagenomes Reveals Hidden Associations with Chronic Diseases.</title>
        <authorList>
            <person name="Tisza M.J."/>
            <person name="Buck C.B."/>
        </authorList>
    </citation>
    <scope>NUCLEOTIDE SEQUENCE</scope>
    <source>
        <strain evidence="1">Ct9mC1</strain>
    </source>
</reference>
<name>A0A8S5SEM6_9CAUD</name>
<accession>A0A8S5SEM6</accession>
<dbReference type="EMBL" id="BK032583">
    <property type="protein sequence ID" value="DAF49524.1"/>
    <property type="molecule type" value="Genomic_DNA"/>
</dbReference>